<evidence type="ECO:0000313" key="3">
    <source>
        <dbReference type="Proteomes" id="UP000654913"/>
    </source>
</evidence>
<dbReference type="RefSeq" id="XP_041558389.1">
    <property type="nucleotide sequence ID" value="XM_041705956.1"/>
</dbReference>
<dbReference type="OrthoDB" id="3907216at2759"/>
<dbReference type="GeneID" id="64976200"/>
<dbReference type="Gene3D" id="3.90.1590.10">
    <property type="entry name" value="glutathione-dependent formaldehyde- activating enzyme (gfa)"/>
    <property type="match status" value="1"/>
</dbReference>
<dbReference type="EMBL" id="AP024447">
    <property type="protein sequence ID" value="BCS26195.1"/>
    <property type="molecule type" value="Genomic_DNA"/>
</dbReference>
<gene>
    <name evidence="2" type="ORF">APUU_50906A</name>
</gene>
<dbReference type="Proteomes" id="UP000654913">
    <property type="component" value="Chromosome 5"/>
</dbReference>
<reference evidence="2" key="2">
    <citation type="submission" date="2021-02" db="EMBL/GenBank/DDBJ databases">
        <title>Aspergillus puulaauensis MK2 genome sequence.</title>
        <authorList>
            <person name="Futagami T."/>
            <person name="Mori K."/>
            <person name="Kadooka C."/>
            <person name="Tanaka T."/>
        </authorList>
    </citation>
    <scope>NUCLEOTIDE SEQUENCE</scope>
    <source>
        <strain evidence="2">MK2</strain>
    </source>
</reference>
<dbReference type="AlphaFoldDB" id="A0A7R7XR97"/>
<dbReference type="InterPro" id="IPR011057">
    <property type="entry name" value="Mss4-like_sf"/>
</dbReference>
<feature type="region of interest" description="Disordered" evidence="1">
    <location>
        <begin position="187"/>
        <end position="214"/>
    </location>
</feature>
<organism evidence="2 3">
    <name type="scientific">Aspergillus puulaauensis</name>
    <dbReference type="NCBI Taxonomy" id="1220207"/>
    <lineage>
        <taxon>Eukaryota</taxon>
        <taxon>Fungi</taxon>
        <taxon>Dikarya</taxon>
        <taxon>Ascomycota</taxon>
        <taxon>Pezizomycotina</taxon>
        <taxon>Eurotiomycetes</taxon>
        <taxon>Eurotiomycetidae</taxon>
        <taxon>Eurotiales</taxon>
        <taxon>Aspergillaceae</taxon>
        <taxon>Aspergillus</taxon>
    </lineage>
</organism>
<dbReference type="SUPFAM" id="SSF51316">
    <property type="entry name" value="Mss4-like"/>
    <property type="match status" value="1"/>
</dbReference>
<evidence type="ECO:0000313" key="2">
    <source>
        <dbReference type="EMBL" id="BCS26195.1"/>
    </source>
</evidence>
<proteinExistence type="predicted"/>
<accession>A0A7R7XR97</accession>
<reference evidence="2" key="1">
    <citation type="submission" date="2021-01" db="EMBL/GenBank/DDBJ databases">
        <authorList>
            <consortium name="Aspergillus puulaauensis MK2 genome sequencing consortium"/>
            <person name="Kazuki M."/>
            <person name="Futagami T."/>
        </authorList>
    </citation>
    <scope>NUCLEOTIDE SEQUENCE</scope>
    <source>
        <strain evidence="2">MK2</strain>
    </source>
</reference>
<feature type="compositionally biased region" description="Polar residues" evidence="1">
    <location>
        <begin position="273"/>
        <end position="286"/>
    </location>
</feature>
<feature type="region of interest" description="Disordered" evidence="1">
    <location>
        <begin position="273"/>
        <end position="303"/>
    </location>
</feature>
<keyword evidence="3" id="KW-1185">Reference proteome</keyword>
<evidence type="ECO:0008006" key="4">
    <source>
        <dbReference type="Google" id="ProtNLM"/>
    </source>
</evidence>
<sequence>MFSDTKSEVYQLAASANTTYDLISTYLATKSDQLDVRSAQLPFRNNMDRQESLHGSCMCGRNQYLIQIPDNVTDHARVYFDGGRDNRKSYGTPLTAWLRVPLNWYQSHTQSFFPDETHGTIRRIFSPHHAPHTQRVFCGFCGSPLTYWSEHPREEADFMSVTIGSLYGEDQRLLEDLELLPQWEESEPLGSTAEEEEPTPSDAPVSKSSSTLVVPSDISTSDLARAYRHGTTDGIPWFEEMIEGSGLGKLMKRRRGAGVSDDQSTTIEWEVSEWTSTGSKAESSSAHAAGKRKRGEHTDIVDS</sequence>
<dbReference type="KEGG" id="apuu:APUU_50906A"/>
<name>A0A7R7XR97_9EURO</name>
<evidence type="ECO:0000256" key="1">
    <source>
        <dbReference type="SAM" id="MobiDB-lite"/>
    </source>
</evidence>
<protein>
    <recommendedName>
        <fullName evidence="4">CENP-V/GFA domain-containing protein</fullName>
    </recommendedName>
</protein>